<sequence>MRTVETEPRGRRVTAEAGSSRVHRGEQGGAAGRPALHGPHRPPAAAPPGGRELPRAHLPPRRCRAQAARETRPQATAAPPVGPASGSGAPGLRSCAPPPPPARAPARDPATAGPTQHGYLSVFHEVVAVTAPSPGLAQYRVTGGRRQRQSPGCQPSLCCF</sequence>
<dbReference type="EMBL" id="AEYP01039528">
    <property type="status" value="NOT_ANNOTATED_CDS"/>
    <property type="molecule type" value="Genomic_DNA"/>
</dbReference>
<dbReference type="Ensembl" id="ENSMPUT00000002938.1">
    <property type="protein sequence ID" value="ENSMPUP00000002879.1"/>
    <property type="gene ID" value="ENSMPUG00000002908.1"/>
</dbReference>
<dbReference type="InParanoid" id="M3XUX9"/>
<dbReference type="HOGENOM" id="CLU_1651606_0_0_1"/>
<proteinExistence type="predicted"/>
<evidence type="ECO:0000313" key="2">
    <source>
        <dbReference type="Ensembl" id="ENSMPUP00000002879.1"/>
    </source>
</evidence>
<dbReference type="AlphaFoldDB" id="M3XUX9"/>
<feature type="compositionally biased region" description="Basic and acidic residues" evidence="1">
    <location>
        <begin position="1"/>
        <end position="14"/>
    </location>
</feature>
<evidence type="ECO:0000256" key="1">
    <source>
        <dbReference type="SAM" id="MobiDB-lite"/>
    </source>
</evidence>
<feature type="region of interest" description="Disordered" evidence="1">
    <location>
        <begin position="140"/>
        <end position="160"/>
    </location>
</feature>
<organism evidence="2">
    <name type="scientific">Mustela putorius furo</name>
    <name type="common">European domestic ferret</name>
    <name type="synonym">Mustela furo</name>
    <dbReference type="NCBI Taxonomy" id="9669"/>
    <lineage>
        <taxon>Eukaryota</taxon>
        <taxon>Metazoa</taxon>
        <taxon>Chordata</taxon>
        <taxon>Craniata</taxon>
        <taxon>Vertebrata</taxon>
        <taxon>Euteleostomi</taxon>
        <taxon>Mammalia</taxon>
        <taxon>Eutheria</taxon>
        <taxon>Laurasiatheria</taxon>
        <taxon>Carnivora</taxon>
        <taxon>Caniformia</taxon>
        <taxon>Musteloidea</taxon>
        <taxon>Mustelidae</taxon>
        <taxon>Mustelinae</taxon>
        <taxon>Mustela</taxon>
    </lineage>
</organism>
<feature type="compositionally biased region" description="Low complexity" evidence="1">
    <location>
        <begin position="77"/>
        <end position="95"/>
    </location>
</feature>
<accession>M3XUX9</accession>
<name>M3XUX9_MUSPF</name>
<protein>
    <submittedName>
        <fullName evidence="2">Uncharacterized protein</fullName>
    </submittedName>
</protein>
<dbReference type="KEGG" id="mpuf:106006106"/>
<feature type="region of interest" description="Disordered" evidence="1">
    <location>
        <begin position="1"/>
        <end position="117"/>
    </location>
</feature>
<reference evidence="2" key="1">
    <citation type="submission" date="2024-06" db="UniProtKB">
        <authorList>
            <consortium name="Ensembl"/>
        </authorList>
    </citation>
    <scope>IDENTIFICATION</scope>
</reference>